<sequence>MKKILPTLTLISLCMLSCKDKKATKLSKPDSNKEKYVMSPTEKKDEKEDKGFIVLKNTYQQKDWLKLYNEDHSEWKSFQLTDTFNDDDIIPYMIKPDYSLLIFKFLGKENGFYKVLVNENENTIKYIKESDPQFLYRTVEEHILSVFSVGFNEKENPLRTAPDNKASSQPLDDDSFYYPVKITGNWLMVRDDHEKNFWIKWCDEKGHLILELYYDA</sequence>
<evidence type="ECO:0000313" key="2">
    <source>
        <dbReference type="Proteomes" id="UP000271193"/>
    </source>
</evidence>
<evidence type="ECO:0000313" key="1">
    <source>
        <dbReference type="EMBL" id="AZB25484.1"/>
    </source>
</evidence>
<reference evidence="2" key="1">
    <citation type="submission" date="2018-11" db="EMBL/GenBank/DDBJ databases">
        <title>Proposal to divide the Flavobacteriaceae and reorganize its genera based on Amino Acid Identity values calculated from whole genome sequences.</title>
        <authorList>
            <person name="Nicholson A.C."/>
            <person name="Gulvik C.A."/>
            <person name="Whitney A.M."/>
            <person name="Humrighouse B.W."/>
            <person name="Bell M."/>
            <person name="Holmes B."/>
            <person name="Steigerwalt A.G."/>
            <person name="Villarma A."/>
            <person name="Sheth M."/>
            <person name="Batra D."/>
            <person name="Pryor J."/>
            <person name="Bernardet J.-F."/>
            <person name="Hugo C."/>
            <person name="Kampfer P."/>
            <person name="Newman J."/>
            <person name="McQuiston J.R."/>
        </authorList>
    </citation>
    <scope>NUCLEOTIDE SEQUENCE [LARGE SCALE GENOMIC DNA]</scope>
    <source>
        <strain evidence="2">G0229</strain>
    </source>
</reference>
<dbReference type="KEGG" id="cben:EG339_13285"/>
<keyword evidence="2" id="KW-1185">Reference proteome</keyword>
<proteinExistence type="predicted"/>
<dbReference type="Proteomes" id="UP000271193">
    <property type="component" value="Chromosome"/>
</dbReference>
<accession>A0A3G6TGW7</accession>
<gene>
    <name evidence="1" type="ORF">EG339_13285</name>
</gene>
<dbReference type="EMBL" id="CP033932">
    <property type="protein sequence ID" value="AZB25484.1"/>
    <property type="molecule type" value="Genomic_DNA"/>
</dbReference>
<dbReference type="GeneID" id="99065778"/>
<name>A0A3G6TGW7_9FLAO</name>
<protein>
    <submittedName>
        <fullName evidence="1">Uncharacterized protein</fullName>
    </submittedName>
</protein>
<dbReference type="RefSeq" id="WP_123870445.1">
    <property type="nucleotide sequence ID" value="NZ_CP033932.1"/>
</dbReference>
<dbReference type="AlphaFoldDB" id="A0A3G6TGW7"/>
<organism evidence="1 2">
    <name type="scientific">Chryseobacterium bernardetii</name>
    <dbReference type="NCBI Taxonomy" id="1241978"/>
    <lineage>
        <taxon>Bacteria</taxon>
        <taxon>Pseudomonadati</taxon>
        <taxon>Bacteroidota</taxon>
        <taxon>Flavobacteriia</taxon>
        <taxon>Flavobacteriales</taxon>
        <taxon>Weeksellaceae</taxon>
        <taxon>Chryseobacterium group</taxon>
        <taxon>Chryseobacterium</taxon>
    </lineage>
</organism>